<feature type="region of interest" description="Disordered" evidence="2">
    <location>
        <begin position="1"/>
        <end position="35"/>
    </location>
</feature>
<feature type="coiled-coil region" evidence="1">
    <location>
        <begin position="68"/>
        <end position="134"/>
    </location>
</feature>
<accession>X6P4J3</accession>
<protein>
    <submittedName>
        <fullName evidence="3">Uncharacterized protein</fullName>
    </submittedName>
</protein>
<evidence type="ECO:0000313" key="3">
    <source>
        <dbReference type="EMBL" id="ETO33131.1"/>
    </source>
</evidence>
<keyword evidence="4" id="KW-1185">Reference proteome</keyword>
<evidence type="ECO:0000256" key="2">
    <source>
        <dbReference type="SAM" id="MobiDB-lite"/>
    </source>
</evidence>
<comment type="caution">
    <text evidence="3">The sequence shown here is derived from an EMBL/GenBank/DDBJ whole genome shotgun (WGS) entry which is preliminary data.</text>
</comment>
<evidence type="ECO:0000313" key="4">
    <source>
        <dbReference type="Proteomes" id="UP000023152"/>
    </source>
</evidence>
<keyword evidence="1" id="KW-0175">Coiled coil</keyword>
<gene>
    <name evidence="3" type="ORF">RFI_03977</name>
</gene>
<proteinExistence type="predicted"/>
<dbReference type="AlphaFoldDB" id="X6P4J3"/>
<organism evidence="3 4">
    <name type="scientific">Reticulomyxa filosa</name>
    <dbReference type="NCBI Taxonomy" id="46433"/>
    <lineage>
        <taxon>Eukaryota</taxon>
        <taxon>Sar</taxon>
        <taxon>Rhizaria</taxon>
        <taxon>Retaria</taxon>
        <taxon>Foraminifera</taxon>
        <taxon>Monothalamids</taxon>
        <taxon>Reticulomyxidae</taxon>
        <taxon>Reticulomyxa</taxon>
    </lineage>
</organism>
<evidence type="ECO:0000256" key="1">
    <source>
        <dbReference type="SAM" id="Coils"/>
    </source>
</evidence>
<name>X6P4J3_RETFI</name>
<dbReference type="Pfam" id="PF14712">
    <property type="entry name" value="Snapin_Pallidin"/>
    <property type="match status" value="1"/>
</dbReference>
<reference evidence="3 4" key="1">
    <citation type="journal article" date="2013" name="Curr. Biol.">
        <title>The Genome of the Foraminiferan Reticulomyxa filosa.</title>
        <authorList>
            <person name="Glockner G."/>
            <person name="Hulsmann N."/>
            <person name="Schleicher M."/>
            <person name="Noegel A.A."/>
            <person name="Eichinger L."/>
            <person name="Gallinger C."/>
            <person name="Pawlowski J."/>
            <person name="Sierra R."/>
            <person name="Euteneuer U."/>
            <person name="Pillet L."/>
            <person name="Moustafa A."/>
            <person name="Platzer M."/>
            <person name="Groth M."/>
            <person name="Szafranski K."/>
            <person name="Schliwa M."/>
        </authorList>
    </citation>
    <scope>NUCLEOTIDE SEQUENCE [LARGE SCALE GENOMIC DNA]</scope>
</reference>
<dbReference type="EMBL" id="ASPP01003643">
    <property type="protein sequence ID" value="ETO33131.1"/>
    <property type="molecule type" value="Genomic_DNA"/>
</dbReference>
<sequence length="159" mass="18694">MAEEPEQTKASEEIAENPLAKADDEEEIYSNISDRTAKRNELAKSLFGILSPAVKQCDQVVRGVFQSQQKVLNEIANLEKTLNEWQKKEEERRQKQKQETQSDGKTVEVVDDRFKEYLQKLRATRQKLNKLSIQLGMIHHRLDVVLYYFNFYCCYTLIY</sequence>
<dbReference type="Proteomes" id="UP000023152">
    <property type="component" value="Unassembled WGS sequence"/>
</dbReference>
<dbReference type="InterPro" id="IPR028119">
    <property type="entry name" value="Snapin/Pallidin/Snn1"/>
</dbReference>
<feature type="compositionally biased region" description="Basic and acidic residues" evidence="2">
    <location>
        <begin position="1"/>
        <end position="12"/>
    </location>
</feature>